<comment type="caution">
    <text evidence="1">The sequence shown here is derived from an EMBL/GenBank/DDBJ whole genome shotgun (WGS) entry which is preliminary data.</text>
</comment>
<evidence type="ECO:0000313" key="2">
    <source>
        <dbReference type="Proteomes" id="UP000194236"/>
    </source>
</evidence>
<dbReference type="EMBL" id="MUJZ01068860">
    <property type="protein sequence ID" value="OTF69781.1"/>
    <property type="molecule type" value="Genomic_DNA"/>
</dbReference>
<proteinExistence type="predicted"/>
<dbReference type="OrthoDB" id="2194416at2759"/>
<name>A0A1Y3AMW1_EURMA</name>
<feature type="non-terminal residue" evidence="1">
    <location>
        <position position="1"/>
    </location>
</feature>
<sequence length="168" mass="19334">NVIKYGLQKNKKLKGYKVENVITNDRVKIKSDVPILTENQIQCNKPDLFVHDLKENEITLIEVGITNKVSLPTTEITKSRKYELLAGELRSMNPGAKVKQVPVVLAWDALVTKHFTRHMAKLGLNERIQAYIQTEVLRRTCQSVLIDFRNRGDFLPEMEELFLLSEEV</sequence>
<gene>
    <name evidence="1" type="ORF">BLA29_010412</name>
</gene>
<accession>A0A1Y3AMW1</accession>
<dbReference type="AlphaFoldDB" id="A0A1Y3AMW1"/>
<evidence type="ECO:0000313" key="1">
    <source>
        <dbReference type="EMBL" id="OTF69781.1"/>
    </source>
</evidence>
<dbReference type="Proteomes" id="UP000194236">
    <property type="component" value="Unassembled WGS sequence"/>
</dbReference>
<keyword evidence="2" id="KW-1185">Reference proteome</keyword>
<protein>
    <submittedName>
        <fullName evidence="1">Uncharacterized protein</fullName>
    </submittedName>
</protein>
<reference evidence="1 2" key="1">
    <citation type="submission" date="2017-03" db="EMBL/GenBank/DDBJ databases">
        <title>Genome Survey of Euroglyphus maynei.</title>
        <authorList>
            <person name="Arlian L.G."/>
            <person name="Morgan M.S."/>
            <person name="Rider S.D."/>
        </authorList>
    </citation>
    <scope>NUCLEOTIDE SEQUENCE [LARGE SCALE GENOMIC DNA]</scope>
    <source>
        <strain evidence="1">Arlian Lab</strain>
        <tissue evidence="1">Whole body</tissue>
    </source>
</reference>
<organism evidence="1 2">
    <name type="scientific">Euroglyphus maynei</name>
    <name type="common">Mayne's house dust mite</name>
    <dbReference type="NCBI Taxonomy" id="6958"/>
    <lineage>
        <taxon>Eukaryota</taxon>
        <taxon>Metazoa</taxon>
        <taxon>Ecdysozoa</taxon>
        <taxon>Arthropoda</taxon>
        <taxon>Chelicerata</taxon>
        <taxon>Arachnida</taxon>
        <taxon>Acari</taxon>
        <taxon>Acariformes</taxon>
        <taxon>Sarcoptiformes</taxon>
        <taxon>Astigmata</taxon>
        <taxon>Psoroptidia</taxon>
        <taxon>Analgoidea</taxon>
        <taxon>Pyroglyphidae</taxon>
        <taxon>Pyroglyphinae</taxon>
        <taxon>Euroglyphus</taxon>
    </lineage>
</organism>